<keyword evidence="2" id="KW-1185">Reference proteome</keyword>
<gene>
    <name evidence="1" type="ORF">HDG69_001597</name>
</gene>
<dbReference type="SUPFAM" id="SSF75005">
    <property type="entry name" value="Arabinanase/levansucrase/invertase"/>
    <property type="match status" value="1"/>
</dbReference>
<organism evidence="1 2">
    <name type="scientific">Isoptericola halotolerans</name>
    <dbReference type="NCBI Taxonomy" id="300560"/>
    <lineage>
        <taxon>Bacteria</taxon>
        <taxon>Bacillati</taxon>
        <taxon>Actinomycetota</taxon>
        <taxon>Actinomycetes</taxon>
        <taxon>Micrococcales</taxon>
        <taxon>Promicromonosporaceae</taxon>
        <taxon>Isoptericola</taxon>
    </lineage>
</organism>
<dbReference type="Proteomes" id="UP000757540">
    <property type="component" value="Unassembled WGS sequence"/>
</dbReference>
<protein>
    <submittedName>
        <fullName evidence="1">Uncharacterized protein</fullName>
    </submittedName>
</protein>
<accession>A0ABX2A5F9</accession>
<evidence type="ECO:0000313" key="1">
    <source>
        <dbReference type="EMBL" id="NOV97022.1"/>
    </source>
</evidence>
<name>A0ABX2A5F9_9MICO</name>
<dbReference type="EMBL" id="JABEZU010000002">
    <property type="protein sequence ID" value="NOV97022.1"/>
    <property type="molecule type" value="Genomic_DNA"/>
</dbReference>
<evidence type="ECO:0000313" key="2">
    <source>
        <dbReference type="Proteomes" id="UP000757540"/>
    </source>
</evidence>
<comment type="caution">
    <text evidence="1">The sequence shown here is derived from an EMBL/GenBank/DDBJ whole genome shotgun (WGS) entry which is preliminary data.</text>
</comment>
<dbReference type="InterPro" id="IPR023296">
    <property type="entry name" value="Glyco_hydro_beta-prop_sf"/>
</dbReference>
<reference evidence="1 2" key="1">
    <citation type="submission" date="2020-05" db="EMBL/GenBank/DDBJ databases">
        <title>Genomic Encyclopedia of Type Strains, Phase III (KMG-III): the genomes of soil and plant-associated and newly described type strains.</title>
        <authorList>
            <person name="Whitman W."/>
        </authorList>
    </citation>
    <scope>NUCLEOTIDE SEQUENCE [LARGE SCALE GENOMIC DNA]</scope>
    <source>
        <strain evidence="1 2">KCTC 19046</strain>
    </source>
</reference>
<dbReference type="Gene3D" id="2.115.10.20">
    <property type="entry name" value="Glycosyl hydrolase domain, family 43"/>
    <property type="match status" value="1"/>
</dbReference>
<proteinExistence type="predicted"/>
<sequence length="350" mass="39025">MVTSEWTLAEARPLFSMLEHPRPGHGILGVSDPDVHLRSGRWSMFLGAFTTRFVVRIVEARLPAGAKVSDDSWHLVTGRRRRAVELGAPPDRRAWDAAGMHTPSYAVGRAEGETVERIYYAGRRSQKITGPESRYAIGCLEHRDGAWRRRPGPVLTGDAARPSVLEPFVVHTDGRWRMWFLSAIGETGRGEWPDYELRYTESDDGVRWEAPERFASVEEGFFDNTVVRDGASWRMVLARGTNLYGTEPFPPQGLWSTEAAASPAGRPSWSPVQRLLDTDAAAEDWYAAGVCGPAVVTDGDALHVFATGTHAQTSWWRATARGLRHGRRPPAPAPYFLTTGRFTFRRARAR</sequence>
<dbReference type="RefSeq" id="WP_171783280.1">
    <property type="nucleotide sequence ID" value="NZ_BAAAML010000014.1"/>
</dbReference>